<reference evidence="6" key="2">
    <citation type="submission" date="2023-05" db="EMBL/GenBank/DDBJ databases">
        <authorList>
            <consortium name="Lawrence Berkeley National Laboratory"/>
            <person name="Steindorff A."/>
            <person name="Hensen N."/>
            <person name="Bonometti L."/>
            <person name="Westerberg I."/>
            <person name="Brannstrom I.O."/>
            <person name="Guillou S."/>
            <person name="Cros-Aarteil S."/>
            <person name="Calhoun S."/>
            <person name="Haridas S."/>
            <person name="Kuo A."/>
            <person name="Mondo S."/>
            <person name="Pangilinan J."/>
            <person name="Riley R."/>
            <person name="Labutti K."/>
            <person name="Andreopoulos B."/>
            <person name="Lipzen A."/>
            <person name="Chen C."/>
            <person name="Yanf M."/>
            <person name="Daum C."/>
            <person name="Ng V."/>
            <person name="Clum A."/>
            <person name="Ohm R."/>
            <person name="Martin F."/>
            <person name="Silar P."/>
            <person name="Natvig D."/>
            <person name="Lalanne C."/>
            <person name="Gautier V."/>
            <person name="Ament-Velasquez S.L."/>
            <person name="Kruys A."/>
            <person name="Hutchinson M.I."/>
            <person name="Powell A.J."/>
            <person name="Barry K."/>
            <person name="Miller A.N."/>
            <person name="Grigoriev I.V."/>
            <person name="Debuchy R."/>
            <person name="Gladieux P."/>
            <person name="Thoren M.H."/>
            <person name="Johannesson H."/>
        </authorList>
    </citation>
    <scope>NUCLEOTIDE SEQUENCE</scope>
    <source>
        <strain evidence="6">CBS 990.96</strain>
    </source>
</reference>
<dbReference type="AlphaFoldDB" id="A0AAN6YP95"/>
<dbReference type="SUPFAM" id="SSF51905">
    <property type="entry name" value="FAD/NAD(P)-binding domain"/>
    <property type="match status" value="1"/>
</dbReference>
<keyword evidence="3" id="KW-0274">FAD</keyword>
<evidence type="ECO:0000256" key="2">
    <source>
        <dbReference type="ARBA" id="ARBA00022630"/>
    </source>
</evidence>
<evidence type="ECO:0000256" key="5">
    <source>
        <dbReference type="ARBA" id="ARBA00023033"/>
    </source>
</evidence>
<protein>
    <recommendedName>
        <fullName evidence="8">FAD-binding domain-containing protein</fullName>
    </recommendedName>
</protein>
<sequence>MTDIVPTTNRGRLSRMKSMSIAETGFHEPIRNMILNIPDDAEVHSVILADWPTIKWPNLGGRVTLLRDAAHHMAMYRGEGAKQGIRDAQTLGEQLHLCFRGEKTLEAAISDYEQEMICCARDAVLLSRQACLDAYDFPNLTRRSPLISRQGGMYLSLSASQKCIAIEISELSNFVLRTPGEDRNDIGEFQAKDGRSHSRISLIRSKINGTVLNYSCA</sequence>
<evidence type="ECO:0000313" key="6">
    <source>
        <dbReference type="EMBL" id="KAK4222779.1"/>
    </source>
</evidence>
<evidence type="ECO:0000256" key="4">
    <source>
        <dbReference type="ARBA" id="ARBA00023002"/>
    </source>
</evidence>
<keyword evidence="4" id="KW-0560">Oxidoreductase</keyword>
<dbReference type="Gene3D" id="3.50.50.60">
    <property type="entry name" value="FAD/NAD(P)-binding domain"/>
    <property type="match status" value="1"/>
</dbReference>
<gene>
    <name evidence="6" type="ORF">QBC38DRAFT_518277</name>
</gene>
<keyword evidence="2" id="KW-0285">Flavoprotein</keyword>
<name>A0AAN6YP95_9PEZI</name>
<comment type="caution">
    <text evidence="6">The sequence shown here is derived from an EMBL/GenBank/DDBJ whole genome shotgun (WGS) entry which is preliminary data.</text>
</comment>
<comment type="cofactor">
    <cofactor evidence="1">
        <name>FAD</name>
        <dbReference type="ChEBI" id="CHEBI:57692"/>
    </cofactor>
</comment>
<keyword evidence="7" id="KW-1185">Reference proteome</keyword>
<proteinExistence type="predicted"/>
<evidence type="ECO:0000256" key="3">
    <source>
        <dbReference type="ARBA" id="ARBA00022827"/>
    </source>
</evidence>
<dbReference type="PANTHER" id="PTHR47178">
    <property type="entry name" value="MONOOXYGENASE, FAD-BINDING"/>
    <property type="match status" value="1"/>
</dbReference>
<dbReference type="GO" id="GO:0004497">
    <property type="term" value="F:monooxygenase activity"/>
    <property type="evidence" value="ECO:0007669"/>
    <property type="project" value="UniProtKB-KW"/>
</dbReference>
<dbReference type="EMBL" id="MU865454">
    <property type="protein sequence ID" value="KAK4222779.1"/>
    <property type="molecule type" value="Genomic_DNA"/>
</dbReference>
<accession>A0AAN6YP95</accession>
<dbReference type="InterPro" id="IPR036188">
    <property type="entry name" value="FAD/NAD-bd_sf"/>
</dbReference>
<evidence type="ECO:0000313" key="7">
    <source>
        <dbReference type="Proteomes" id="UP001301958"/>
    </source>
</evidence>
<reference evidence="6" key="1">
    <citation type="journal article" date="2023" name="Mol. Phylogenet. Evol.">
        <title>Genome-scale phylogeny and comparative genomics of the fungal order Sordariales.</title>
        <authorList>
            <person name="Hensen N."/>
            <person name="Bonometti L."/>
            <person name="Westerberg I."/>
            <person name="Brannstrom I.O."/>
            <person name="Guillou S."/>
            <person name="Cros-Aarteil S."/>
            <person name="Calhoun S."/>
            <person name="Haridas S."/>
            <person name="Kuo A."/>
            <person name="Mondo S."/>
            <person name="Pangilinan J."/>
            <person name="Riley R."/>
            <person name="LaButti K."/>
            <person name="Andreopoulos B."/>
            <person name="Lipzen A."/>
            <person name="Chen C."/>
            <person name="Yan M."/>
            <person name="Daum C."/>
            <person name="Ng V."/>
            <person name="Clum A."/>
            <person name="Steindorff A."/>
            <person name="Ohm R.A."/>
            <person name="Martin F."/>
            <person name="Silar P."/>
            <person name="Natvig D.O."/>
            <person name="Lalanne C."/>
            <person name="Gautier V."/>
            <person name="Ament-Velasquez S.L."/>
            <person name="Kruys A."/>
            <person name="Hutchinson M.I."/>
            <person name="Powell A.J."/>
            <person name="Barry K."/>
            <person name="Miller A.N."/>
            <person name="Grigoriev I.V."/>
            <person name="Debuchy R."/>
            <person name="Gladieux P."/>
            <person name="Hiltunen Thoren M."/>
            <person name="Johannesson H."/>
        </authorList>
    </citation>
    <scope>NUCLEOTIDE SEQUENCE</scope>
    <source>
        <strain evidence="6">CBS 990.96</strain>
    </source>
</reference>
<dbReference type="PANTHER" id="PTHR47178:SF1">
    <property type="entry name" value="FAD-BINDING DOMAIN-CONTAINING PROTEIN-RELATED"/>
    <property type="match status" value="1"/>
</dbReference>
<organism evidence="6 7">
    <name type="scientific">Podospora fimiseda</name>
    <dbReference type="NCBI Taxonomy" id="252190"/>
    <lineage>
        <taxon>Eukaryota</taxon>
        <taxon>Fungi</taxon>
        <taxon>Dikarya</taxon>
        <taxon>Ascomycota</taxon>
        <taxon>Pezizomycotina</taxon>
        <taxon>Sordariomycetes</taxon>
        <taxon>Sordariomycetidae</taxon>
        <taxon>Sordariales</taxon>
        <taxon>Podosporaceae</taxon>
        <taxon>Podospora</taxon>
    </lineage>
</organism>
<evidence type="ECO:0000256" key="1">
    <source>
        <dbReference type="ARBA" id="ARBA00001974"/>
    </source>
</evidence>
<dbReference type="Proteomes" id="UP001301958">
    <property type="component" value="Unassembled WGS sequence"/>
</dbReference>
<evidence type="ECO:0008006" key="8">
    <source>
        <dbReference type="Google" id="ProtNLM"/>
    </source>
</evidence>
<keyword evidence="5" id="KW-0503">Monooxygenase</keyword>